<reference evidence="8 9" key="1">
    <citation type="submission" date="2020-06" db="EMBL/GenBank/DDBJ databases">
        <title>The endosymbiont of the kinetoplastid Bodo saltans is a Paracaedibacter-like alpha-proteobacterium possessing a putative toxin-antitoxin system.</title>
        <authorList>
            <person name="Midha S."/>
            <person name="Rigden D.J."/>
            <person name="Siozios S."/>
            <person name="Hurst G.D.D."/>
            <person name="Jackson A.P."/>
        </authorList>
    </citation>
    <scope>NUCLEOTIDE SEQUENCE [LARGE SCALE GENOMIC DNA]</scope>
    <source>
        <strain evidence="8">Lake Konstanz</strain>
    </source>
</reference>
<dbReference type="InterPro" id="IPR050422">
    <property type="entry name" value="X-Pro_aminopeptidase_P"/>
</dbReference>
<evidence type="ECO:0000259" key="5">
    <source>
        <dbReference type="Pfam" id="PF00557"/>
    </source>
</evidence>
<keyword evidence="8" id="KW-0224">Dipeptidase</keyword>
<evidence type="ECO:0000259" key="6">
    <source>
        <dbReference type="Pfam" id="PF01321"/>
    </source>
</evidence>
<dbReference type="SUPFAM" id="SSF55920">
    <property type="entry name" value="Creatinase/aminopeptidase"/>
    <property type="match status" value="1"/>
</dbReference>
<evidence type="ECO:0000313" key="8">
    <source>
        <dbReference type="EMBL" id="QOL19376.1"/>
    </source>
</evidence>
<evidence type="ECO:0000256" key="3">
    <source>
        <dbReference type="ARBA" id="ARBA00022801"/>
    </source>
</evidence>
<dbReference type="SUPFAM" id="SSF53092">
    <property type="entry name" value="Creatinase/prolidase N-terminal domain"/>
    <property type="match status" value="1"/>
</dbReference>
<dbReference type="InterPro" id="IPR032416">
    <property type="entry name" value="Peptidase_M24_C"/>
</dbReference>
<keyword evidence="4" id="KW-0464">Manganese</keyword>
<dbReference type="CDD" id="cd01085">
    <property type="entry name" value="APP"/>
    <property type="match status" value="1"/>
</dbReference>
<evidence type="ECO:0000259" key="7">
    <source>
        <dbReference type="Pfam" id="PF16188"/>
    </source>
</evidence>
<dbReference type="PANTHER" id="PTHR43763:SF6">
    <property type="entry name" value="XAA-PRO AMINOPEPTIDASE 1"/>
    <property type="match status" value="1"/>
</dbReference>
<keyword evidence="3 8" id="KW-0378">Hydrolase</keyword>
<dbReference type="GO" id="GO:0005737">
    <property type="term" value="C:cytoplasm"/>
    <property type="evidence" value="ECO:0007669"/>
    <property type="project" value="UniProtKB-ARBA"/>
</dbReference>
<dbReference type="InterPro" id="IPR036005">
    <property type="entry name" value="Creatinase/aminopeptidase-like"/>
</dbReference>
<dbReference type="Gene3D" id="3.90.230.10">
    <property type="entry name" value="Creatinase/methionine aminopeptidase superfamily"/>
    <property type="match status" value="1"/>
</dbReference>
<feature type="domain" description="Peptidase M24 C-terminal" evidence="7">
    <location>
        <begin position="509"/>
        <end position="539"/>
    </location>
</feature>
<evidence type="ECO:0000256" key="1">
    <source>
        <dbReference type="ARBA" id="ARBA00008766"/>
    </source>
</evidence>
<dbReference type="GO" id="GO:0046872">
    <property type="term" value="F:metal ion binding"/>
    <property type="evidence" value="ECO:0007669"/>
    <property type="project" value="UniProtKB-KW"/>
</dbReference>
<dbReference type="InterPro" id="IPR000587">
    <property type="entry name" value="Creatinase_N"/>
</dbReference>
<dbReference type="GO" id="GO:0016805">
    <property type="term" value="F:dipeptidase activity"/>
    <property type="evidence" value="ECO:0007669"/>
    <property type="project" value="UniProtKB-KW"/>
</dbReference>
<dbReference type="FunFam" id="3.90.230.10:FF:000007">
    <property type="entry name" value="Xaa-Pro aminopeptidase P"/>
    <property type="match status" value="1"/>
</dbReference>
<dbReference type="InterPro" id="IPR033740">
    <property type="entry name" value="Pept_M24B"/>
</dbReference>
<accession>A0A7L9RS68</accession>
<dbReference type="RefSeq" id="WP_350332129.1">
    <property type="nucleotide sequence ID" value="NZ_CP054719.1"/>
</dbReference>
<dbReference type="Pfam" id="PF00557">
    <property type="entry name" value="Peptidase_M24"/>
    <property type="match status" value="1"/>
</dbReference>
<dbReference type="GO" id="GO:0070006">
    <property type="term" value="F:metalloaminopeptidase activity"/>
    <property type="evidence" value="ECO:0007669"/>
    <property type="project" value="InterPro"/>
</dbReference>
<keyword evidence="2" id="KW-0479">Metal-binding</keyword>
<evidence type="ECO:0000256" key="4">
    <source>
        <dbReference type="ARBA" id="ARBA00023211"/>
    </source>
</evidence>
<dbReference type="InterPro" id="IPR029149">
    <property type="entry name" value="Creatin/AminoP/Spt16_N"/>
</dbReference>
<dbReference type="Pfam" id="PF16189">
    <property type="entry name" value="Creatinase_N_2"/>
    <property type="match status" value="1"/>
</dbReference>
<dbReference type="Pfam" id="PF01321">
    <property type="entry name" value="Creatinase_N"/>
    <property type="match status" value="1"/>
</dbReference>
<protein>
    <submittedName>
        <fullName evidence="8">Putative dipeptidase PepE</fullName>
        <ecNumber evidence="8">3.4.13.-</ecNumber>
    </submittedName>
</protein>
<comment type="similarity">
    <text evidence="1">Belongs to the peptidase M24B family.</text>
</comment>
<dbReference type="EC" id="3.4.13.-" evidence="8"/>
<dbReference type="EMBL" id="CP054719">
    <property type="protein sequence ID" value="QOL19376.1"/>
    <property type="molecule type" value="Genomic_DNA"/>
</dbReference>
<sequence>MFNLKEIQTYINQNKLDWVVVPREDEFLGEYVPAYNERLLWASGFSGSAGLAIIGQTCAHLFVDGRYTLQAADEAKEFQIHSLYEVWDWIKTTLEPSNTVGLNLRLHTQSFVTKLKQHIQNIRHLDPHPVDQLWTDRPLRPKSVTVPHDIKYSGESIDSKLSRVRSEMASKAEALYVHDPHDVAWVLNIRGQDLPYTPITLSRALIWKHGAVSVFGDHTQISDDLRNHLGKNVQFYLESELEQVLLKSACIQIDPTASAYDLDVVAENNVVQSSPISLMKSIKNSVEIEGMRKAHQWDGEALRKFREWVFLQDPTTLDEIKASDQLEMFRRESPECKGLSFASISGFGSNGAIVHYHSTEHTTRQFELQGVYLIDSGGQYLEGTTDITRVFAIGTPTAEQRKAYTLVLKGHLRLAMAVFPKGTTGHQLDALARYDLWQYGLNYEHGTGHGVGSYLSVHEGPHGISPRMNASPLQSGMVVSNEPGYYKAGEYGIRIENLMVVQESEHEGYLYFETLTQVPYEDSLIDVALLTDVELNYLNLQGGKS</sequence>
<dbReference type="KEGG" id="pbal:CPBP_00128"/>
<gene>
    <name evidence="8" type="primary">pepE</name>
    <name evidence="8" type="ORF">CPBP_00128</name>
</gene>
<feature type="domain" description="Peptidase M24" evidence="5">
    <location>
        <begin position="289"/>
        <end position="503"/>
    </location>
</feature>
<dbReference type="AlphaFoldDB" id="A0A7L9RS68"/>
<dbReference type="Pfam" id="PF16188">
    <property type="entry name" value="Peptidase_M24_C"/>
    <property type="match status" value="1"/>
</dbReference>
<name>A0A7L9RS68_9PROT</name>
<evidence type="ECO:0000313" key="9">
    <source>
        <dbReference type="Proteomes" id="UP000594001"/>
    </source>
</evidence>
<keyword evidence="9" id="KW-1185">Reference proteome</keyword>
<organism evidence="8 9">
    <name type="scientific">Candidatus Bodocaedibacter vickermanii</name>
    <dbReference type="NCBI Taxonomy" id="2741701"/>
    <lineage>
        <taxon>Bacteria</taxon>
        <taxon>Pseudomonadati</taxon>
        <taxon>Pseudomonadota</taxon>
        <taxon>Alphaproteobacteria</taxon>
        <taxon>Holosporales</taxon>
        <taxon>Candidatus Paracaedibacteraceae</taxon>
        <taxon>Candidatus Bodocaedibacter</taxon>
    </lineage>
</organism>
<dbReference type="InterPro" id="IPR000994">
    <property type="entry name" value="Pept_M24"/>
</dbReference>
<keyword evidence="8" id="KW-0645">Protease</keyword>
<proteinExistence type="inferred from homology"/>
<dbReference type="PANTHER" id="PTHR43763">
    <property type="entry name" value="XAA-PRO AMINOPEPTIDASE 1"/>
    <property type="match status" value="1"/>
</dbReference>
<feature type="domain" description="Creatinase N-terminal" evidence="6">
    <location>
        <begin position="4"/>
        <end position="122"/>
    </location>
</feature>
<evidence type="ECO:0000256" key="2">
    <source>
        <dbReference type="ARBA" id="ARBA00022723"/>
    </source>
</evidence>
<dbReference type="Gene3D" id="3.40.350.10">
    <property type="entry name" value="Creatinase/prolidase N-terminal domain"/>
    <property type="match status" value="2"/>
</dbReference>
<dbReference type="Proteomes" id="UP000594001">
    <property type="component" value="Chromosome"/>
</dbReference>